<name>A0AAV9XHJ8_9PEZI</name>
<evidence type="ECO:0000313" key="1">
    <source>
        <dbReference type="EMBL" id="KAK6541384.1"/>
    </source>
</evidence>
<evidence type="ECO:0000313" key="2">
    <source>
        <dbReference type="Proteomes" id="UP001365542"/>
    </source>
</evidence>
<dbReference type="EMBL" id="JAVHJO010000003">
    <property type="protein sequence ID" value="KAK6541384.1"/>
    <property type="molecule type" value="Genomic_DNA"/>
</dbReference>
<organism evidence="1 2">
    <name type="scientific">Orbilia ellipsospora</name>
    <dbReference type="NCBI Taxonomy" id="2528407"/>
    <lineage>
        <taxon>Eukaryota</taxon>
        <taxon>Fungi</taxon>
        <taxon>Dikarya</taxon>
        <taxon>Ascomycota</taxon>
        <taxon>Pezizomycotina</taxon>
        <taxon>Orbiliomycetes</taxon>
        <taxon>Orbiliales</taxon>
        <taxon>Orbiliaceae</taxon>
        <taxon>Orbilia</taxon>
    </lineage>
</organism>
<comment type="caution">
    <text evidence="1">The sequence shown here is derived from an EMBL/GenBank/DDBJ whole genome shotgun (WGS) entry which is preliminary data.</text>
</comment>
<sequence>MIYIPEILEQILIWVPVFELIVDKRVCRYWKLLIEISLPLRYYTRTGVRPQTESLAKIPEVIIDDKDCKITPIGWKVISGAWRKLAGTCHSWPLPGSDTLVGSEVHIIEIQRAIKDVLEIYLPLSEQIQLYSVPKNAGAYGYPVFLRVDQITTNWAPLPCSGHDKDIYNDFMTTLGNASKGYGQLSAFAQILRELIDSVYFGTPTGFRLQYTVGTQFMRANQPAFFHMAVGFWSRFGSAEPTREVLPSLNNGRSG</sequence>
<gene>
    <name evidence="1" type="ORF">TWF694_007197</name>
</gene>
<reference evidence="1 2" key="1">
    <citation type="submission" date="2019-10" db="EMBL/GenBank/DDBJ databases">
        <authorList>
            <person name="Palmer J.M."/>
        </authorList>
    </citation>
    <scope>NUCLEOTIDE SEQUENCE [LARGE SCALE GENOMIC DNA]</scope>
    <source>
        <strain evidence="1 2">TWF694</strain>
    </source>
</reference>
<evidence type="ECO:0008006" key="3">
    <source>
        <dbReference type="Google" id="ProtNLM"/>
    </source>
</evidence>
<protein>
    <recommendedName>
        <fullName evidence="3">F-box domain-containing protein</fullName>
    </recommendedName>
</protein>
<proteinExistence type="predicted"/>
<keyword evidence="2" id="KW-1185">Reference proteome</keyword>
<dbReference type="Proteomes" id="UP001365542">
    <property type="component" value="Unassembled WGS sequence"/>
</dbReference>
<dbReference type="AlphaFoldDB" id="A0AAV9XHJ8"/>
<accession>A0AAV9XHJ8</accession>